<dbReference type="GO" id="GO:0016020">
    <property type="term" value="C:membrane"/>
    <property type="evidence" value="ECO:0007669"/>
    <property type="project" value="UniProtKB-SubCell"/>
</dbReference>
<keyword evidence="3 6" id="KW-1133">Transmembrane helix</keyword>
<name>A0A9W4XDU1_9PROT</name>
<dbReference type="PANTHER" id="PTHR36926">
    <property type="entry name" value="COLICIN V PRODUCTION PROTEIN"/>
    <property type="match status" value="1"/>
</dbReference>
<dbReference type="GeneID" id="83712983"/>
<organism evidence="8 9">
    <name type="scientific">Commensalibacter communis</name>
    <dbReference type="NCBI Taxonomy" id="2972786"/>
    <lineage>
        <taxon>Bacteria</taxon>
        <taxon>Pseudomonadati</taxon>
        <taxon>Pseudomonadota</taxon>
        <taxon>Alphaproteobacteria</taxon>
        <taxon>Acetobacterales</taxon>
        <taxon>Acetobacteraceae</taxon>
    </lineage>
</organism>
<comment type="caution">
    <text evidence="8">The sequence shown here is derived from an EMBL/GenBank/DDBJ whole genome shotgun (WGS) entry which is preliminary data.</text>
</comment>
<sequence length="210" mass="22898">MNWIDLVCLGIIILSALSGLTRGFTREFIGLFGWVVAASLANRWYPDLAPKITPYISNETIADIASFATIFILCCIVINTLANVIVGQNSTRFSILGRLDRLLGAACGAVKGFATLAIIYIFGGIVFPSAQWPEILQESQMVPYVYQGAVYINGLLPSSMQRDIIVPQIKTPRTSYPTNTNTDPNMITDPNEPLPATGQHNPDEGVSPDY</sequence>
<feature type="transmembrane region" description="Helical" evidence="6">
    <location>
        <begin position="61"/>
        <end position="82"/>
    </location>
</feature>
<dbReference type="Pfam" id="PF02674">
    <property type="entry name" value="Colicin_V"/>
    <property type="match status" value="1"/>
</dbReference>
<gene>
    <name evidence="7" type="ORF">R53529_LOCUS1661</name>
    <name evidence="8" type="ORF">R53530_LOCUS1925</name>
</gene>
<evidence type="ECO:0000313" key="9">
    <source>
        <dbReference type="Proteomes" id="UP001154255"/>
    </source>
</evidence>
<reference evidence="8" key="1">
    <citation type="submission" date="2022-10" db="EMBL/GenBank/DDBJ databases">
        <authorList>
            <person name="Botero Cardona J."/>
        </authorList>
    </citation>
    <scope>NUCLEOTIDE SEQUENCE</scope>
    <source>
        <strain evidence="8">LMG 31819</strain>
        <strain evidence="7">R-53529</strain>
    </source>
</reference>
<evidence type="ECO:0000256" key="6">
    <source>
        <dbReference type="SAM" id="Phobius"/>
    </source>
</evidence>
<evidence type="ECO:0000256" key="5">
    <source>
        <dbReference type="SAM" id="MobiDB-lite"/>
    </source>
</evidence>
<feature type="region of interest" description="Disordered" evidence="5">
    <location>
        <begin position="171"/>
        <end position="210"/>
    </location>
</feature>
<evidence type="ECO:0000256" key="3">
    <source>
        <dbReference type="ARBA" id="ARBA00022989"/>
    </source>
</evidence>
<protein>
    <submittedName>
        <fullName evidence="8">Regulator of purF expression and biofilm formation (CvpA) (PUBMED:27795353)</fullName>
    </submittedName>
</protein>
<feature type="transmembrane region" description="Helical" evidence="6">
    <location>
        <begin position="28"/>
        <end position="45"/>
    </location>
</feature>
<evidence type="ECO:0000256" key="2">
    <source>
        <dbReference type="ARBA" id="ARBA00022692"/>
    </source>
</evidence>
<accession>A0A9W4XDU1</accession>
<dbReference type="InterPro" id="IPR003825">
    <property type="entry name" value="Colicin-V_CvpA"/>
</dbReference>
<dbReference type="EMBL" id="CAMXCS010000004">
    <property type="protein sequence ID" value="CAI3950341.1"/>
    <property type="molecule type" value="Genomic_DNA"/>
</dbReference>
<evidence type="ECO:0000313" key="8">
    <source>
        <dbReference type="EMBL" id="CAI3952684.1"/>
    </source>
</evidence>
<evidence type="ECO:0000313" key="10">
    <source>
        <dbReference type="Proteomes" id="UP001154259"/>
    </source>
</evidence>
<feature type="compositionally biased region" description="Polar residues" evidence="5">
    <location>
        <begin position="171"/>
        <end position="185"/>
    </location>
</feature>
<evidence type="ECO:0000256" key="1">
    <source>
        <dbReference type="ARBA" id="ARBA00004141"/>
    </source>
</evidence>
<evidence type="ECO:0000256" key="4">
    <source>
        <dbReference type="ARBA" id="ARBA00023136"/>
    </source>
</evidence>
<comment type="subcellular location">
    <subcellularLocation>
        <location evidence="1">Membrane</location>
        <topology evidence="1">Multi-pass membrane protein</topology>
    </subcellularLocation>
</comment>
<dbReference type="GO" id="GO:0009403">
    <property type="term" value="P:toxin biosynthetic process"/>
    <property type="evidence" value="ECO:0007669"/>
    <property type="project" value="InterPro"/>
</dbReference>
<dbReference type="InterPro" id="IPR052719">
    <property type="entry name" value="CvpA-like"/>
</dbReference>
<keyword evidence="10" id="KW-1185">Reference proteome</keyword>
<dbReference type="PANTHER" id="PTHR36926:SF1">
    <property type="entry name" value="COLICIN V PRODUCTION PROTEIN"/>
    <property type="match status" value="1"/>
</dbReference>
<keyword evidence="2 6" id="KW-0812">Transmembrane</keyword>
<evidence type="ECO:0000313" key="7">
    <source>
        <dbReference type="EMBL" id="CAI3950341.1"/>
    </source>
</evidence>
<keyword evidence="4 6" id="KW-0472">Membrane</keyword>
<dbReference type="RefSeq" id="WP_271790092.1">
    <property type="nucleotide sequence ID" value="NZ_CAMXCJ010000005.1"/>
</dbReference>
<dbReference type="Proteomes" id="UP001154259">
    <property type="component" value="Unassembled WGS sequence"/>
</dbReference>
<dbReference type="Proteomes" id="UP001154255">
    <property type="component" value="Unassembled WGS sequence"/>
</dbReference>
<dbReference type="AlphaFoldDB" id="A0A9W4XDU1"/>
<feature type="transmembrane region" description="Helical" evidence="6">
    <location>
        <begin position="102"/>
        <end position="127"/>
    </location>
</feature>
<dbReference type="EMBL" id="CAMXCM010000006">
    <property type="protein sequence ID" value="CAI3952684.1"/>
    <property type="molecule type" value="Genomic_DNA"/>
</dbReference>
<proteinExistence type="predicted"/>